<protein>
    <submittedName>
        <fullName evidence="1">Uncharacterized protein</fullName>
    </submittedName>
</protein>
<sequence length="134" mass="15038">MSAAIYIVPEKPLAGIDDFVNGKAVASVDEVELDELCKRLKVKSLWAFVSQDPGDFADLLEEGDVPDLGDSLPDEQWFNAEDGLKTVRALQGHLVTEPRALSNSTDFLEDLQEYEWVLNALAEQEIRWHFAVDF</sequence>
<dbReference type="EMBL" id="BQKM01000009">
    <property type="protein sequence ID" value="GJN54199.1"/>
    <property type="molecule type" value="Genomic_DNA"/>
</dbReference>
<evidence type="ECO:0000313" key="1">
    <source>
        <dbReference type="EMBL" id="BCG27670.1"/>
    </source>
</evidence>
<accession>A0A6J4EDE9</accession>
<evidence type="ECO:0000313" key="3">
    <source>
        <dbReference type="Proteomes" id="UP000509383"/>
    </source>
</evidence>
<dbReference type="EMBL" id="AP023189">
    <property type="protein sequence ID" value="BCG27670.1"/>
    <property type="molecule type" value="Genomic_DNA"/>
</dbReference>
<organism evidence="1 3">
    <name type="scientific">Pseudomonas tohonis</name>
    <dbReference type="NCBI Taxonomy" id="2725477"/>
    <lineage>
        <taxon>Bacteria</taxon>
        <taxon>Pseudomonadati</taxon>
        <taxon>Pseudomonadota</taxon>
        <taxon>Gammaproteobacteria</taxon>
        <taxon>Pseudomonadales</taxon>
        <taxon>Pseudomonadaceae</taxon>
        <taxon>Pseudomonas</taxon>
    </lineage>
</organism>
<dbReference type="RefSeq" id="WP_173176811.1">
    <property type="nucleotide sequence ID" value="NZ_AP023189.1"/>
</dbReference>
<proteinExistence type="predicted"/>
<dbReference type="AlphaFoldDB" id="A0A6J4EDE9"/>
<dbReference type="Proteomes" id="UP001054892">
    <property type="component" value="Unassembled WGS sequence"/>
</dbReference>
<keyword evidence="4" id="KW-1185">Reference proteome</keyword>
<dbReference type="Proteomes" id="UP000509383">
    <property type="component" value="Chromosome"/>
</dbReference>
<evidence type="ECO:0000313" key="2">
    <source>
        <dbReference type="EMBL" id="GJN54199.1"/>
    </source>
</evidence>
<gene>
    <name evidence="1" type="ORF">TUM18999_58610</name>
    <name evidence="2" type="ORF">TUM20286_39510</name>
</gene>
<dbReference type="KEGG" id="ptw:TUM18999_58610"/>
<name>A0A6J4EDE9_9PSED</name>
<evidence type="ECO:0000313" key="4">
    <source>
        <dbReference type="Proteomes" id="UP001054892"/>
    </source>
</evidence>
<reference evidence="1 3" key="1">
    <citation type="submission" date="2020-05" db="EMBL/GenBank/DDBJ databases">
        <title>Characterization of novel class B3 metallo-beta-lactamase from novel Pseudomonas species.</title>
        <authorList>
            <person name="Yamada K."/>
            <person name="Aoki K."/>
            <person name="Ishii Y."/>
        </authorList>
    </citation>
    <scope>NUCLEOTIDE SEQUENCE [LARGE SCALE GENOMIC DNA]</scope>
    <source>
        <strain evidence="1 3">TUM18999</strain>
        <strain evidence="2 4">TUM20286</strain>
    </source>
</reference>